<evidence type="ECO:0000259" key="5">
    <source>
        <dbReference type="Pfam" id="PF00087"/>
    </source>
</evidence>
<evidence type="ECO:0000313" key="6">
    <source>
        <dbReference type="EMBL" id="CAI5795568.1"/>
    </source>
</evidence>
<organism evidence="6 7">
    <name type="scientific">Podarcis lilfordi</name>
    <name type="common">Lilford's wall lizard</name>
    <dbReference type="NCBI Taxonomy" id="74358"/>
    <lineage>
        <taxon>Eukaryota</taxon>
        <taxon>Metazoa</taxon>
        <taxon>Chordata</taxon>
        <taxon>Craniata</taxon>
        <taxon>Vertebrata</taxon>
        <taxon>Euteleostomi</taxon>
        <taxon>Lepidosauria</taxon>
        <taxon>Squamata</taxon>
        <taxon>Bifurcata</taxon>
        <taxon>Unidentata</taxon>
        <taxon>Episquamata</taxon>
        <taxon>Laterata</taxon>
        <taxon>Lacertibaenia</taxon>
        <taxon>Lacertidae</taxon>
        <taxon>Podarcis</taxon>
    </lineage>
</organism>
<evidence type="ECO:0000256" key="3">
    <source>
        <dbReference type="ARBA" id="ARBA00023157"/>
    </source>
</evidence>
<evidence type="ECO:0000256" key="1">
    <source>
        <dbReference type="ARBA" id="ARBA00004613"/>
    </source>
</evidence>
<dbReference type="SUPFAM" id="SSF57302">
    <property type="entry name" value="Snake toxin-like"/>
    <property type="match status" value="1"/>
</dbReference>
<feature type="chain" id="PRO_5041213033" description="Snake toxin/toxin-like domain-containing protein" evidence="4">
    <location>
        <begin position="17"/>
        <end position="108"/>
    </location>
</feature>
<evidence type="ECO:0000313" key="7">
    <source>
        <dbReference type="Proteomes" id="UP001178461"/>
    </source>
</evidence>
<name>A0AA35LGU7_9SAUR</name>
<proteinExistence type="predicted"/>
<evidence type="ECO:0000256" key="2">
    <source>
        <dbReference type="ARBA" id="ARBA00022525"/>
    </source>
</evidence>
<dbReference type="Gene3D" id="2.10.60.10">
    <property type="entry name" value="CD59"/>
    <property type="match status" value="1"/>
</dbReference>
<comment type="subcellular location">
    <subcellularLocation>
        <location evidence="1">Secreted</location>
    </subcellularLocation>
</comment>
<dbReference type="InterPro" id="IPR045860">
    <property type="entry name" value="Snake_toxin-like_sf"/>
</dbReference>
<keyword evidence="7" id="KW-1185">Reference proteome</keyword>
<dbReference type="EMBL" id="OX395141">
    <property type="protein sequence ID" value="CAI5795568.1"/>
    <property type="molecule type" value="Genomic_DNA"/>
</dbReference>
<feature type="signal peptide" evidence="4">
    <location>
        <begin position="1"/>
        <end position="16"/>
    </location>
</feature>
<reference evidence="6" key="1">
    <citation type="submission" date="2022-12" db="EMBL/GenBank/DDBJ databases">
        <authorList>
            <person name="Alioto T."/>
            <person name="Alioto T."/>
            <person name="Gomez Garrido J."/>
        </authorList>
    </citation>
    <scope>NUCLEOTIDE SEQUENCE</scope>
</reference>
<dbReference type="GO" id="GO:0005576">
    <property type="term" value="C:extracellular region"/>
    <property type="evidence" value="ECO:0007669"/>
    <property type="project" value="UniProtKB-SubCell"/>
</dbReference>
<keyword evidence="2" id="KW-0964">Secreted</keyword>
<accession>A0AA35LGU7</accession>
<evidence type="ECO:0000256" key="4">
    <source>
        <dbReference type="SAM" id="SignalP"/>
    </source>
</evidence>
<dbReference type="Pfam" id="PF00087">
    <property type="entry name" value="Toxin_TOLIP"/>
    <property type="match status" value="1"/>
</dbReference>
<protein>
    <recommendedName>
        <fullName evidence="5">Snake toxin/toxin-like domain-containing protein</fullName>
    </recommendedName>
</protein>
<dbReference type="InterPro" id="IPR035076">
    <property type="entry name" value="Toxin/TOLIP"/>
</dbReference>
<keyword evidence="4" id="KW-0732">Signal</keyword>
<dbReference type="Proteomes" id="UP001178461">
    <property type="component" value="Chromosome 15"/>
</dbReference>
<sequence>MTLGLLFLLCFELDEAIKCHVCDNVKEDNTCFHKSYICSGGITESCFTRRVSLGPVVVKIQRGCGSTCYTVVSNRRFRKIEFLCCKKSFCNTHNIWPETPDKNIPWTF</sequence>
<dbReference type="AlphaFoldDB" id="A0AA35LGU7"/>
<keyword evidence="3" id="KW-1015">Disulfide bond</keyword>
<feature type="domain" description="Snake toxin/toxin-like" evidence="5">
    <location>
        <begin position="18"/>
        <end position="91"/>
    </location>
</feature>
<gene>
    <name evidence="6" type="ORF">PODLI_1B034957</name>
</gene>